<keyword evidence="3" id="KW-1185">Reference proteome</keyword>
<reference evidence="2 3" key="1">
    <citation type="journal article" date="2015" name="Genome Biol. Evol.">
        <title>Comparative Genomics of a Bacterivorous Green Alga Reveals Evolutionary Causalities and Consequences of Phago-Mixotrophic Mode of Nutrition.</title>
        <authorList>
            <person name="Burns J.A."/>
            <person name="Paasch A."/>
            <person name="Narechania A."/>
            <person name="Kim E."/>
        </authorList>
    </citation>
    <scope>NUCLEOTIDE SEQUENCE [LARGE SCALE GENOMIC DNA]</scope>
    <source>
        <strain evidence="2 3">PLY_AMNH</strain>
    </source>
</reference>
<dbReference type="EMBL" id="LGRX02003018">
    <property type="protein sequence ID" value="KAK3283128.1"/>
    <property type="molecule type" value="Genomic_DNA"/>
</dbReference>
<protein>
    <submittedName>
        <fullName evidence="2">Uncharacterized protein</fullName>
    </submittedName>
</protein>
<keyword evidence="1" id="KW-1133">Transmembrane helix</keyword>
<accession>A0AAE0LFA8</accession>
<dbReference type="AlphaFoldDB" id="A0AAE0LFA8"/>
<evidence type="ECO:0000256" key="1">
    <source>
        <dbReference type="SAM" id="Phobius"/>
    </source>
</evidence>
<name>A0AAE0LFA8_9CHLO</name>
<evidence type="ECO:0000313" key="2">
    <source>
        <dbReference type="EMBL" id="KAK3283128.1"/>
    </source>
</evidence>
<evidence type="ECO:0000313" key="3">
    <source>
        <dbReference type="Proteomes" id="UP001190700"/>
    </source>
</evidence>
<organism evidence="2 3">
    <name type="scientific">Cymbomonas tetramitiformis</name>
    <dbReference type="NCBI Taxonomy" id="36881"/>
    <lineage>
        <taxon>Eukaryota</taxon>
        <taxon>Viridiplantae</taxon>
        <taxon>Chlorophyta</taxon>
        <taxon>Pyramimonadophyceae</taxon>
        <taxon>Pyramimonadales</taxon>
        <taxon>Pyramimonadaceae</taxon>
        <taxon>Cymbomonas</taxon>
    </lineage>
</organism>
<proteinExistence type="predicted"/>
<comment type="caution">
    <text evidence="2">The sequence shown here is derived from an EMBL/GenBank/DDBJ whole genome shotgun (WGS) entry which is preliminary data.</text>
</comment>
<keyword evidence="1" id="KW-0812">Transmembrane</keyword>
<gene>
    <name evidence="2" type="ORF">CYMTET_9175</name>
</gene>
<feature type="transmembrane region" description="Helical" evidence="1">
    <location>
        <begin position="65"/>
        <end position="84"/>
    </location>
</feature>
<keyword evidence="1" id="KW-0472">Membrane</keyword>
<dbReference type="Proteomes" id="UP001190700">
    <property type="component" value="Unassembled WGS sequence"/>
</dbReference>
<sequence length="124" mass="13812">MRLPGISLGSLPALRLEPSFCEKSWRSITVCGKHAQGTTSAGNEDVLLAIRIEHALSRKADLERLAMLIYVGAIIVFGGAYVFLRLTTPSEVIHNHPQLHRWIGEDGIAKRIWNSLSHRMAEEL</sequence>